<dbReference type="InterPro" id="IPR016040">
    <property type="entry name" value="NAD(P)-bd_dom"/>
</dbReference>
<proteinExistence type="predicted"/>
<organism evidence="2 3">
    <name type="scientific">Streptomyces parvulus</name>
    <dbReference type="NCBI Taxonomy" id="146923"/>
    <lineage>
        <taxon>Bacteria</taxon>
        <taxon>Bacillati</taxon>
        <taxon>Actinomycetota</taxon>
        <taxon>Actinomycetes</taxon>
        <taxon>Kitasatosporales</taxon>
        <taxon>Streptomycetaceae</taxon>
        <taxon>Streptomyces</taxon>
    </lineage>
</organism>
<accession>A0A369V0A6</accession>
<evidence type="ECO:0000313" key="2">
    <source>
        <dbReference type="EMBL" id="RDD83989.1"/>
    </source>
</evidence>
<dbReference type="RefSeq" id="WP_114534079.1">
    <property type="nucleotide sequence ID" value="NZ_QQBH01000056.1"/>
</dbReference>
<name>A0A369V0A6_9ACTN</name>
<dbReference type="EMBL" id="QQBH01000056">
    <property type="protein sequence ID" value="RDD83989.1"/>
    <property type="molecule type" value="Genomic_DNA"/>
</dbReference>
<dbReference type="OrthoDB" id="5510591at2"/>
<dbReference type="PANTHER" id="PTHR47129:SF1">
    <property type="entry name" value="NMRA-LIKE DOMAIN-CONTAINING PROTEIN"/>
    <property type="match status" value="1"/>
</dbReference>
<sequence>MTLAITGASGPLGRAATRFALEAVDPKDLVLTTRNPEALADLAGRGADVRRVDFNDPLTLAAAFKGVDRLVLISTDVIGRRLEQQRAAVRAAADAGVRQVVYTSVPEPVPGNPAVVVADHAGTEQALRDSGLRWTMLRNNLYAHMQVPVIQRAAAEGRLVTNSAPGATAYVSREDCAAVAAAVLTGGGHEDRAYDVTGPTALTAADLAVLASEIGGREVELVHVDDEAYAAGLRAAGLPAPVADLVTTFGASAREGFLSTVSSAVSDLAGRQPTSLAEIVRAAPAA</sequence>
<dbReference type="Pfam" id="PF13460">
    <property type="entry name" value="NAD_binding_10"/>
    <property type="match status" value="1"/>
</dbReference>
<dbReference type="Gene3D" id="3.90.25.10">
    <property type="entry name" value="UDP-galactose 4-epimerase, domain 1"/>
    <property type="match status" value="1"/>
</dbReference>
<dbReference type="InterPro" id="IPR036291">
    <property type="entry name" value="NAD(P)-bd_dom_sf"/>
</dbReference>
<dbReference type="Gene3D" id="3.40.50.720">
    <property type="entry name" value="NAD(P)-binding Rossmann-like Domain"/>
    <property type="match status" value="1"/>
</dbReference>
<dbReference type="InterPro" id="IPR052718">
    <property type="entry name" value="NmrA-type_oxidoreductase"/>
</dbReference>
<dbReference type="Proteomes" id="UP000253742">
    <property type="component" value="Unassembled WGS sequence"/>
</dbReference>
<comment type="caution">
    <text evidence="2">The sequence shown here is derived from an EMBL/GenBank/DDBJ whole genome shotgun (WGS) entry which is preliminary data.</text>
</comment>
<dbReference type="PANTHER" id="PTHR47129">
    <property type="entry name" value="QUINONE OXIDOREDUCTASE 2"/>
    <property type="match status" value="1"/>
</dbReference>
<protein>
    <submittedName>
        <fullName evidence="2">SDR family NAD(P)-dependent oxidoreductase</fullName>
    </submittedName>
</protein>
<gene>
    <name evidence="2" type="ORF">DVZ84_37660</name>
</gene>
<evidence type="ECO:0000313" key="3">
    <source>
        <dbReference type="Proteomes" id="UP000253742"/>
    </source>
</evidence>
<feature type="domain" description="NAD(P)-binding" evidence="1">
    <location>
        <begin position="7"/>
        <end position="185"/>
    </location>
</feature>
<dbReference type="SUPFAM" id="SSF51735">
    <property type="entry name" value="NAD(P)-binding Rossmann-fold domains"/>
    <property type="match status" value="1"/>
</dbReference>
<reference evidence="2 3" key="1">
    <citation type="submission" date="2018-07" db="EMBL/GenBank/DDBJ databases">
        <title>Genome guided investigation of antibiotics producing actinomycetales strain isolated from a Macau mangrove ecosystem.</title>
        <authorList>
            <person name="Hu D."/>
        </authorList>
    </citation>
    <scope>NUCLEOTIDE SEQUENCE [LARGE SCALE GENOMIC DNA]</scope>
    <source>
        <strain evidence="2 3">2297</strain>
    </source>
</reference>
<dbReference type="AlphaFoldDB" id="A0A369V0A6"/>
<evidence type="ECO:0000259" key="1">
    <source>
        <dbReference type="Pfam" id="PF13460"/>
    </source>
</evidence>